<protein>
    <recommendedName>
        <fullName evidence="1">XAC0095-like domain-containing protein</fullName>
    </recommendedName>
</protein>
<gene>
    <name evidence="2" type="ORF">ISP19_01500</name>
</gene>
<feature type="domain" description="XAC0095-like" evidence="1">
    <location>
        <begin position="12"/>
        <end position="75"/>
    </location>
</feature>
<dbReference type="Pfam" id="PF26642">
    <property type="entry name" value="XAC0095_dom"/>
    <property type="match status" value="1"/>
</dbReference>
<organism evidence="2 3">
    <name type="scientific">Dyella flava</name>
    <dbReference type="NCBI Taxonomy" id="1920170"/>
    <lineage>
        <taxon>Bacteria</taxon>
        <taxon>Pseudomonadati</taxon>
        <taxon>Pseudomonadota</taxon>
        <taxon>Gammaproteobacteria</taxon>
        <taxon>Lysobacterales</taxon>
        <taxon>Rhodanobacteraceae</taxon>
        <taxon>Dyella</taxon>
    </lineage>
</organism>
<dbReference type="EMBL" id="JADIKE010000020">
    <property type="protein sequence ID" value="MBM7124041.1"/>
    <property type="molecule type" value="Genomic_DNA"/>
</dbReference>
<sequence>MERSYIDPFGLKHYLLSEDDYIELKNLQHLLLIMANIACKDGPHEGDADMIPRSEMKLTLELISKLIGEALEQLEQGNHIEHRDRIWH</sequence>
<name>A0ABS2JYF7_9GAMM</name>
<accession>A0ABS2JYF7</accession>
<dbReference type="NCBIfam" id="NF047335">
    <property type="entry name" value="T3SS_XAC0095"/>
    <property type="match status" value="1"/>
</dbReference>
<dbReference type="Proteomes" id="UP001430149">
    <property type="component" value="Unassembled WGS sequence"/>
</dbReference>
<evidence type="ECO:0000259" key="1">
    <source>
        <dbReference type="Pfam" id="PF26642"/>
    </source>
</evidence>
<proteinExistence type="predicted"/>
<reference evidence="2" key="1">
    <citation type="submission" date="2020-10" db="EMBL/GenBank/DDBJ databases">
        <title>Phylogeny of dyella-like bacteria.</title>
        <authorList>
            <person name="Fu J."/>
        </authorList>
    </citation>
    <scope>NUCLEOTIDE SEQUENCE</scope>
    <source>
        <strain evidence="2">DHOC52</strain>
    </source>
</reference>
<evidence type="ECO:0000313" key="3">
    <source>
        <dbReference type="Proteomes" id="UP001430149"/>
    </source>
</evidence>
<keyword evidence="3" id="KW-1185">Reference proteome</keyword>
<evidence type="ECO:0000313" key="2">
    <source>
        <dbReference type="EMBL" id="MBM7124041.1"/>
    </source>
</evidence>
<comment type="caution">
    <text evidence="2">The sequence shown here is derived from an EMBL/GenBank/DDBJ whole genome shotgun (WGS) entry which is preliminary data.</text>
</comment>
<dbReference type="InterPro" id="IPR058099">
    <property type="entry name" value="T3SS_XAC0095_dom"/>
</dbReference>
<dbReference type="RefSeq" id="WP_204678912.1">
    <property type="nucleotide sequence ID" value="NZ_BSNR01000022.1"/>
</dbReference>